<dbReference type="EMBL" id="JAYFSJ010000012">
    <property type="protein sequence ID" value="MEN7432478.1"/>
    <property type="molecule type" value="Genomic_DNA"/>
</dbReference>
<evidence type="ECO:0000256" key="6">
    <source>
        <dbReference type="ARBA" id="ARBA00055087"/>
    </source>
</evidence>
<name>A0ABV0CNP3_9NEIS</name>
<evidence type="ECO:0000256" key="2">
    <source>
        <dbReference type="ARBA" id="ARBA00005046"/>
    </source>
</evidence>
<dbReference type="PANTHER" id="PTHR22960">
    <property type="entry name" value="MOLYBDOPTERIN COFACTOR SYNTHESIS PROTEIN A"/>
    <property type="match status" value="1"/>
</dbReference>
<feature type="binding site" evidence="7">
    <location>
        <begin position="75"/>
        <end position="77"/>
    </location>
    <ligand>
        <name>substrate</name>
    </ligand>
</feature>
<sequence>MTRLTHFDAAGQAHMVDVGGKAATARRAVAEGAIRMLPATFALVKNGGHKKGDVLGIARVAAIMAAKKTWDLIPLCHPIALTRLAVDFELLDGESMVRIAVTAECNGQTGVEMEALTAVNVGLLTIYDMCKAVDRGMEITGVRLLEKDGGKSGAWRHADTEA</sequence>
<keyword evidence="10" id="KW-1185">Reference proteome</keyword>
<evidence type="ECO:0000256" key="7">
    <source>
        <dbReference type="HAMAP-Rule" id="MF_01224"/>
    </source>
</evidence>
<dbReference type="InterPro" id="IPR002820">
    <property type="entry name" value="Mopterin_CF_biosynth-C_dom"/>
</dbReference>
<keyword evidence="5 7" id="KW-0456">Lyase</keyword>
<comment type="similarity">
    <text evidence="7">Belongs to the MoaC family.</text>
</comment>
<dbReference type="CDD" id="cd01420">
    <property type="entry name" value="MoaC_PE"/>
    <property type="match status" value="1"/>
</dbReference>
<dbReference type="Proteomes" id="UP001405405">
    <property type="component" value="Unassembled WGS sequence"/>
</dbReference>
<dbReference type="InterPro" id="IPR050105">
    <property type="entry name" value="MoCo_biosynth_MoaA/MoaC"/>
</dbReference>
<dbReference type="NCBIfam" id="TIGR00581">
    <property type="entry name" value="moaC"/>
    <property type="match status" value="1"/>
</dbReference>
<evidence type="ECO:0000259" key="8">
    <source>
        <dbReference type="Pfam" id="PF01967"/>
    </source>
</evidence>
<keyword evidence="4 7" id="KW-0501">Molybdenum cofactor biosynthesis</keyword>
<comment type="caution">
    <text evidence="9">The sequence shown here is derived from an EMBL/GenBank/DDBJ whole genome shotgun (WGS) entry which is preliminary data.</text>
</comment>
<dbReference type="InterPro" id="IPR047594">
    <property type="entry name" value="MoaC_bact/euk"/>
</dbReference>
<dbReference type="NCBIfam" id="NF006870">
    <property type="entry name" value="PRK09364.1"/>
    <property type="match status" value="1"/>
</dbReference>
<organism evidence="9 10">
    <name type="scientific">Chromobacterium indicum</name>
    <dbReference type="NCBI Taxonomy" id="3110228"/>
    <lineage>
        <taxon>Bacteria</taxon>
        <taxon>Pseudomonadati</taxon>
        <taxon>Pseudomonadota</taxon>
        <taxon>Betaproteobacteria</taxon>
        <taxon>Neisseriales</taxon>
        <taxon>Chromobacteriaceae</taxon>
        <taxon>Chromobacterium</taxon>
    </lineage>
</organism>
<dbReference type="EC" id="4.6.1.17" evidence="3 7"/>
<comment type="pathway">
    <text evidence="2 7">Cofactor biosynthesis; molybdopterin biosynthesis.</text>
</comment>
<evidence type="ECO:0000313" key="9">
    <source>
        <dbReference type="EMBL" id="MEN7432478.1"/>
    </source>
</evidence>
<dbReference type="SUPFAM" id="SSF55040">
    <property type="entry name" value="Molybdenum cofactor biosynthesis protein C, MoaC"/>
    <property type="match status" value="1"/>
</dbReference>
<accession>A0ABV0CNP3</accession>
<dbReference type="Gene3D" id="3.30.70.640">
    <property type="entry name" value="Molybdopterin cofactor biosynthesis C (MoaC) domain"/>
    <property type="match status" value="1"/>
</dbReference>
<evidence type="ECO:0000256" key="5">
    <source>
        <dbReference type="ARBA" id="ARBA00023239"/>
    </source>
</evidence>
<dbReference type="PANTHER" id="PTHR22960:SF0">
    <property type="entry name" value="MOLYBDENUM COFACTOR BIOSYNTHESIS PROTEIN 1"/>
    <property type="match status" value="1"/>
</dbReference>
<dbReference type="RefSeq" id="WP_104945975.1">
    <property type="nucleotide sequence ID" value="NZ_JAYFSJ010000012.1"/>
</dbReference>
<evidence type="ECO:0000256" key="1">
    <source>
        <dbReference type="ARBA" id="ARBA00001637"/>
    </source>
</evidence>
<feature type="active site" evidence="7">
    <location>
        <position position="128"/>
    </location>
</feature>
<evidence type="ECO:0000313" key="10">
    <source>
        <dbReference type="Proteomes" id="UP001405405"/>
    </source>
</evidence>
<protein>
    <recommendedName>
        <fullName evidence="3 7">Cyclic pyranopterin monophosphate synthase</fullName>
        <ecNumber evidence="3 7">4.6.1.17</ecNumber>
    </recommendedName>
    <alternativeName>
        <fullName evidence="7">Molybdenum cofactor biosynthesis protein C</fullName>
    </alternativeName>
</protein>
<comment type="catalytic activity">
    <reaction evidence="1 7">
        <text>(8S)-3',8-cyclo-7,8-dihydroguanosine 5'-triphosphate = cyclic pyranopterin phosphate + diphosphate</text>
        <dbReference type="Rhea" id="RHEA:49580"/>
        <dbReference type="ChEBI" id="CHEBI:33019"/>
        <dbReference type="ChEBI" id="CHEBI:59648"/>
        <dbReference type="ChEBI" id="CHEBI:131766"/>
        <dbReference type="EC" id="4.6.1.17"/>
    </reaction>
</comment>
<reference evidence="9 10" key="1">
    <citation type="submission" date="2023-12" db="EMBL/GenBank/DDBJ databases">
        <title>Chromobacterium sp. strain TRC.1.1.SA producing antimicrobial pigment.</title>
        <authorList>
            <person name="Verma N."/>
            <person name="Choksket S."/>
            <person name="Pinnaka A.K."/>
            <person name="Korpole S."/>
        </authorList>
    </citation>
    <scope>NUCLEOTIDE SEQUENCE [LARGE SCALE GENOMIC DNA]</scope>
    <source>
        <strain evidence="9 10">TRC1.1.SA</strain>
    </source>
</reference>
<comment type="function">
    <text evidence="6 7">Catalyzes the conversion of (8S)-3',8-cyclo-7,8-dihydroguanosine 5'-triphosphate to cyclic pyranopterin monophosphate (cPMP).</text>
</comment>
<feature type="domain" description="Molybdopterin cofactor biosynthesis C (MoaC)" evidence="8">
    <location>
        <begin position="15"/>
        <end position="150"/>
    </location>
</feature>
<dbReference type="InterPro" id="IPR023045">
    <property type="entry name" value="MoaC"/>
</dbReference>
<gene>
    <name evidence="7 9" type="primary">moaC</name>
    <name evidence="9" type="ORF">VA599_17170</name>
</gene>
<evidence type="ECO:0000256" key="3">
    <source>
        <dbReference type="ARBA" id="ARBA00012575"/>
    </source>
</evidence>
<comment type="subunit">
    <text evidence="7">Homohexamer; trimer of dimers.</text>
</comment>
<dbReference type="GO" id="GO:0061799">
    <property type="term" value="F:cyclic pyranopterin monophosphate synthase activity"/>
    <property type="evidence" value="ECO:0007669"/>
    <property type="project" value="UniProtKB-EC"/>
</dbReference>
<feature type="binding site" evidence="7">
    <location>
        <begin position="113"/>
        <end position="114"/>
    </location>
    <ligand>
        <name>substrate</name>
    </ligand>
</feature>
<dbReference type="InterPro" id="IPR036522">
    <property type="entry name" value="MoaC_sf"/>
</dbReference>
<dbReference type="Pfam" id="PF01967">
    <property type="entry name" value="MoaC"/>
    <property type="match status" value="1"/>
</dbReference>
<dbReference type="HAMAP" id="MF_01224_B">
    <property type="entry name" value="MoaC_B"/>
    <property type="match status" value="1"/>
</dbReference>
<evidence type="ECO:0000256" key="4">
    <source>
        <dbReference type="ARBA" id="ARBA00023150"/>
    </source>
</evidence>
<proteinExistence type="inferred from homology"/>